<name>A0A563VWC5_9CYAN</name>
<gene>
    <name evidence="1" type="ORF">H1P_3470002</name>
</gene>
<dbReference type="AlphaFoldDB" id="A0A563VWC5"/>
<proteinExistence type="predicted"/>
<keyword evidence="2" id="KW-1185">Reference proteome</keyword>
<evidence type="ECO:0000313" key="2">
    <source>
        <dbReference type="Proteomes" id="UP000320055"/>
    </source>
</evidence>
<dbReference type="Proteomes" id="UP000320055">
    <property type="component" value="Unassembled WGS sequence"/>
</dbReference>
<dbReference type="EMBL" id="CAACVJ010000276">
    <property type="protein sequence ID" value="VEP15553.1"/>
    <property type="molecule type" value="Genomic_DNA"/>
</dbReference>
<reference evidence="1 2" key="1">
    <citation type="submission" date="2019-01" db="EMBL/GenBank/DDBJ databases">
        <authorList>
            <person name="Brito A."/>
        </authorList>
    </citation>
    <scope>NUCLEOTIDE SEQUENCE [LARGE SCALE GENOMIC DNA]</scope>
    <source>
        <strain evidence="1">1</strain>
    </source>
</reference>
<evidence type="ECO:0000313" key="1">
    <source>
        <dbReference type="EMBL" id="VEP15553.1"/>
    </source>
</evidence>
<sequence length="38" mass="4544">MYVLYYMKYKKECNRLIVGWATEGSALVQCPPYSYIYV</sequence>
<protein>
    <submittedName>
        <fullName evidence="1">Uncharacterized protein</fullName>
    </submittedName>
</protein>
<accession>A0A563VWC5</accession>
<organism evidence="1 2">
    <name type="scientific">Hyella patelloides LEGE 07179</name>
    <dbReference type="NCBI Taxonomy" id="945734"/>
    <lineage>
        <taxon>Bacteria</taxon>
        <taxon>Bacillati</taxon>
        <taxon>Cyanobacteriota</taxon>
        <taxon>Cyanophyceae</taxon>
        <taxon>Pleurocapsales</taxon>
        <taxon>Hyellaceae</taxon>
        <taxon>Hyella</taxon>
    </lineage>
</organism>